<keyword evidence="1" id="KW-0678">Repressor</keyword>
<dbReference type="SUPFAM" id="SSF46689">
    <property type="entry name" value="Homeodomain-like"/>
    <property type="match status" value="1"/>
</dbReference>
<feature type="domain" description="HTH tetR-type" evidence="6">
    <location>
        <begin position="8"/>
        <end position="68"/>
    </location>
</feature>
<gene>
    <name evidence="7" type="ORF">EAF64_06350</name>
</gene>
<dbReference type="InterPro" id="IPR050109">
    <property type="entry name" value="HTH-type_TetR-like_transc_reg"/>
</dbReference>
<dbReference type="PANTHER" id="PTHR30055:SF234">
    <property type="entry name" value="HTH-TYPE TRANSCRIPTIONAL REGULATOR BETI"/>
    <property type="match status" value="1"/>
</dbReference>
<dbReference type="InterPro" id="IPR009057">
    <property type="entry name" value="Homeodomain-like_sf"/>
</dbReference>
<keyword evidence="3 5" id="KW-0238">DNA-binding</keyword>
<dbReference type="Pfam" id="PF00440">
    <property type="entry name" value="TetR_N"/>
    <property type="match status" value="1"/>
</dbReference>
<dbReference type="Gene3D" id="1.10.357.10">
    <property type="entry name" value="Tetracycline Repressor, domain 2"/>
    <property type="match status" value="1"/>
</dbReference>
<protein>
    <submittedName>
        <fullName evidence="7">TetR/AcrR family transcriptional regulator</fullName>
    </submittedName>
</protein>
<dbReference type="GO" id="GO:0000976">
    <property type="term" value="F:transcription cis-regulatory region binding"/>
    <property type="evidence" value="ECO:0007669"/>
    <property type="project" value="TreeGrafter"/>
</dbReference>
<evidence type="ECO:0000259" key="6">
    <source>
        <dbReference type="PROSITE" id="PS50977"/>
    </source>
</evidence>
<dbReference type="OrthoDB" id="135877at2157"/>
<dbReference type="PANTHER" id="PTHR30055">
    <property type="entry name" value="HTH-TYPE TRANSCRIPTIONAL REGULATOR RUTR"/>
    <property type="match status" value="1"/>
</dbReference>
<dbReference type="EMBL" id="RDFA01000002">
    <property type="protein sequence ID" value="RXK50179.1"/>
    <property type="molecule type" value="Genomic_DNA"/>
</dbReference>
<dbReference type="GO" id="GO:0003700">
    <property type="term" value="F:DNA-binding transcription factor activity"/>
    <property type="evidence" value="ECO:0007669"/>
    <property type="project" value="TreeGrafter"/>
</dbReference>
<keyword evidence="4" id="KW-0804">Transcription</keyword>
<name>A0A498KXW4_9EURY</name>
<dbReference type="PROSITE" id="PS50977">
    <property type="entry name" value="HTH_TETR_2"/>
    <property type="match status" value="1"/>
</dbReference>
<dbReference type="SUPFAM" id="SSF48498">
    <property type="entry name" value="Tetracyclin repressor-like, C-terminal domain"/>
    <property type="match status" value="1"/>
</dbReference>
<feature type="DNA-binding region" description="H-T-H motif" evidence="5">
    <location>
        <begin position="31"/>
        <end position="50"/>
    </location>
</feature>
<dbReference type="InterPro" id="IPR039538">
    <property type="entry name" value="BetI_C"/>
</dbReference>
<evidence type="ECO:0000313" key="7">
    <source>
        <dbReference type="EMBL" id="RXK50179.1"/>
    </source>
</evidence>
<dbReference type="AlphaFoldDB" id="A0A498KXW4"/>
<accession>A0A498KXW4</accession>
<keyword evidence="2" id="KW-0805">Transcription regulation</keyword>
<keyword evidence="8" id="KW-1185">Reference proteome</keyword>
<sequence length="199" mass="21264">MGEESVPSDTKAAVAGAVRQALAEHGYARLTTAKIAAESELSEAGLYYHYDSKDEMVVAFLETAAGFLRRELDALDAEDPETRLRQACDHLFTDRADTERRGVDVAVMELLAHAPHNETLQEPLLALEGDTIDALTEILEDGVTDGTFDESVDPRATAAFLVAAADGATGFYLSLGMDVGESLPDAVGRYVDSLLATAD</sequence>
<dbReference type="RefSeq" id="WP_129068141.1">
    <property type="nucleotide sequence ID" value="NZ_RDFA01000002.1"/>
</dbReference>
<dbReference type="InterPro" id="IPR036271">
    <property type="entry name" value="Tet_transcr_reg_TetR-rel_C_sf"/>
</dbReference>
<dbReference type="Pfam" id="PF13977">
    <property type="entry name" value="TetR_C_6"/>
    <property type="match status" value="1"/>
</dbReference>
<evidence type="ECO:0000256" key="2">
    <source>
        <dbReference type="ARBA" id="ARBA00023015"/>
    </source>
</evidence>
<evidence type="ECO:0000256" key="5">
    <source>
        <dbReference type="PROSITE-ProRule" id="PRU00335"/>
    </source>
</evidence>
<organism evidence="7 8">
    <name type="scientific">Halorientalis pallida</name>
    <dbReference type="NCBI Taxonomy" id="2479928"/>
    <lineage>
        <taxon>Archaea</taxon>
        <taxon>Methanobacteriati</taxon>
        <taxon>Methanobacteriota</taxon>
        <taxon>Stenosarchaea group</taxon>
        <taxon>Halobacteria</taxon>
        <taxon>Halobacteriales</taxon>
        <taxon>Haloarculaceae</taxon>
        <taxon>Halorientalis</taxon>
    </lineage>
</organism>
<evidence type="ECO:0000256" key="4">
    <source>
        <dbReference type="ARBA" id="ARBA00023163"/>
    </source>
</evidence>
<evidence type="ECO:0000256" key="1">
    <source>
        <dbReference type="ARBA" id="ARBA00022491"/>
    </source>
</evidence>
<proteinExistence type="predicted"/>
<dbReference type="Proteomes" id="UP000289691">
    <property type="component" value="Unassembled WGS sequence"/>
</dbReference>
<reference evidence="7 8" key="1">
    <citation type="submission" date="2019-01" db="EMBL/GenBank/DDBJ databases">
        <title>Halorientalis sp. F13-25 a new haloarchaeum isolated from hypersaline water.</title>
        <authorList>
            <person name="Ana D.-V."/>
            <person name="Cristina S.-P."/>
            <person name="Antonio V."/>
        </authorList>
    </citation>
    <scope>NUCLEOTIDE SEQUENCE [LARGE SCALE GENOMIC DNA]</scope>
    <source>
        <strain evidence="7 8">F13-25</strain>
    </source>
</reference>
<comment type="caution">
    <text evidence="7">The sequence shown here is derived from an EMBL/GenBank/DDBJ whole genome shotgun (WGS) entry which is preliminary data.</text>
</comment>
<dbReference type="InterPro" id="IPR001647">
    <property type="entry name" value="HTH_TetR"/>
</dbReference>
<evidence type="ECO:0000256" key="3">
    <source>
        <dbReference type="ARBA" id="ARBA00023125"/>
    </source>
</evidence>
<dbReference type="PRINTS" id="PR00455">
    <property type="entry name" value="HTHTETR"/>
</dbReference>
<evidence type="ECO:0000313" key="8">
    <source>
        <dbReference type="Proteomes" id="UP000289691"/>
    </source>
</evidence>